<comment type="caution">
    <text evidence="1">The sequence shown here is derived from an EMBL/GenBank/DDBJ whole genome shotgun (WGS) entry which is preliminary data.</text>
</comment>
<dbReference type="Proteomes" id="UP000185860">
    <property type="component" value="Unassembled WGS sequence"/>
</dbReference>
<gene>
    <name evidence="1" type="ORF">NIES2119_30885</name>
</gene>
<dbReference type="InterPro" id="IPR021336">
    <property type="entry name" value="DUF2949"/>
</dbReference>
<organism evidence="1 2">
    <name type="scientific">[Phormidium ambiguum] IAM M-71</name>
    <dbReference type="NCBI Taxonomy" id="454136"/>
    <lineage>
        <taxon>Bacteria</taxon>
        <taxon>Bacillati</taxon>
        <taxon>Cyanobacteriota</taxon>
        <taxon>Cyanophyceae</taxon>
        <taxon>Oscillatoriophycideae</taxon>
        <taxon>Aerosakkonematales</taxon>
        <taxon>Aerosakkonemataceae</taxon>
        <taxon>Floridanema</taxon>
    </lineage>
</organism>
<dbReference type="EMBL" id="MRCE01000064">
    <property type="protein sequence ID" value="OKH30493.1"/>
    <property type="molecule type" value="Genomic_DNA"/>
</dbReference>
<dbReference type="Pfam" id="PF11165">
    <property type="entry name" value="DUF2949"/>
    <property type="match status" value="1"/>
</dbReference>
<proteinExistence type="predicted"/>
<evidence type="ECO:0000313" key="2">
    <source>
        <dbReference type="Proteomes" id="UP000185860"/>
    </source>
</evidence>
<evidence type="ECO:0000313" key="1">
    <source>
        <dbReference type="EMBL" id="OKH30493.1"/>
    </source>
</evidence>
<reference evidence="1 2" key="1">
    <citation type="submission" date="2016-11" db="EMBL/GenBank/DDBJ databases">
        <title>Draft Genome Sequences of Nine Cyanobacterial Strains from Diverse Habitats.</title>
        <authorList>
            <person name="Zhu T."/>
            <person name="Hou S."/>
            <person name="Lu X."/>
            <person name="Hess W.R."/>
        </authorList>
    </citation>
    <scope>NUCLEOTIDE SEQUENCE [LARGE SCALE GENOMIC DNA]</scope>
    <source>
        <strain evidence="1 2">IAM M-71</strain>
    </source>
</reference>
<dbReference type="STRING" id="454136.NIES2119_30885"/>
<dbReference type="AlphaFoldDB" id="A0A1U7I2X8"/>
<dbReference type="OrthoDB" id="433602at2"/>
<accession>A0A1U7I2X8</accession>
<protein>
    <submittedName>
        <fullName evidence="1">DUF2949 domain-containing protein</fullName>
    </submittedName>
</protein>
<dbReference type="RefSeq" id="WP_073597334.1">
    <property type="nucleotide sequence ID" value="NZ_MRCE01000064.1"/>
</dbReference>
<name>A0A1U7I2X8_9CYAN</name>
<sequence>MAPTNYSRFIRFLQEELSIFGASISIALRHSKQDPGPLPMILWQYGLVTLEQLDRIYDWLEQA</sequence>